<dbReference type="GO" id="GO:0005829">
    <property type="term" value="C:cytosol"/>
    <property type="evidence" value="ECO:0007669"/>
    <property type="project" value="TreeGrafter"/>
</dbReference>
<dbReference type="PANTHER" id="PTHR30231">
    <property type="entry name" value="DNA POLYMERASE III SUBUNIT EPSILON"/>
    <property type="match status" value="1"/>
</dbReference>
<dbReference type="RefSeq" id="WP_045270960.1">
    <property type="nucleotide sequence ID" value="NZ_JYIX01000027.1"/>
</dbReference>
<dbReference type="InterPro" id="IPR012337">
    <property type="entry name" value="RNaseH-like_sf"/>
</dbReference>
<dbReference type="EC" id="2.7.7.7" evidence="3"/>
<proteinExistence type="predicted"/>
<organism evidence="3 4">
    <name type="scientific">Microbacterium azadirachtae</name>
    <dbReference type="NCBI Taxonomy" id="582680"/>
    <lineage>
        <taxon>Bacteria</taxon>
        <taxon>Bacillati</taxon>
        <taxon>Actinomycetota</taxon>
        <taxon>Actinomycetes</taxon>
        <taxon>Micrococcales</taxon>
        <taxon>Microbacteriaceae</taxon>
        <taxon>Microbacterium</taxon>
    </lineage>
</organism>
<dbReference type="PANTHER" id="PTHR30231:SF41">
    <property type="entry name" value="DNA POLYMERASE III SUBUNIT EPSILON"/>
    <property type="match status" value="1"/>
</dbReference>
<dbReference type="GO" id="GO:0003676">
    <property type="term" value="F:nucleic acid binding"/>
    <property type="evidence" value="ECO:0007669"/>
    <property type="project" value="InterPro"/>
</dbReference>
<dbReference type="Gene3D" id="3.30.420.10">
    <property type="entry name" value="Ribonuclease H-like superfamily/Ribonuclease H"/>
    <property type="match status" value="1"/>
</dbReference>
<evidence type="ECO:0000313" key="3">
    <source>
        <dbReference type="EMBL" id="KJL34596.1"/>
    </source>
</evidence>
<dbReference type="InterPro" id="IPR013520">
    <property type="entry name" value="Ribonucl_H"/>
</dbReference>
<dbReference type="Pfam" id="PF00929">
    <property type="entry name" value="RNase_T"/>
    <property type="match status" value="1"/>
</dbReference>
<dbReference type="STRING" id="582680.RS86_00851"/>
<sequence>MSFAVVDFETTGILPSYHHRVVEIGVTHVEDDGTITARWETLVNPERDLGPQSIHGIRAADILDAPVFADIAAEFADLLRGRVFAAHNATFDLRFLHAEFERAGYWLHADTPSVCTMALGSSFGLGSSCSLAHACVTCSIEPGLSHSAGADSYATAQLLSHYQWTSSTWPGWAEYWQRTAETGRAHAYPTGRRTSTTAKPRAAVSASRVSFLERISTESVRYAVEGPAAKYTALLDRCLLDGIISLSEGAQLGDVATELGLTRTAVHGIHRDYFVELERRAWADGVLTEDEKADLRAVGALLQLDESDIAAAVDGVRPDVNLPASETFALATGDMVVLTGDMMRPREAWEAELRDRGYLPHPTVTKKVKLVVAADLDSLSGKAKKARDYGIPIVTEDGLAKLLER</sequence>
<evidence type="ECO:0000259" key="2">
    <source>
        <dbReference type="SMART" id="SM00479"/>
    </source>
</evidence>
<dbReference type="SUPFAM" id="SSF53098">
    <property type="entry name" value="Ribonuclease H-like"/>
    <property type="match status" value="1"/>
</dbReference>
<keyword evidence="1" id="KW-0269">Exonuclease</keyword>
<dbReference type="SUPFAM" id="SSF158682">
    <property type="entry name" value="TerB-like"/>
    <property type="match status" value="1"/>
</dbReference>
<dbReference type="PATRIC" id="fig|582680.6.peg.876"/>
<keyword evidence="1" id="KW-0540">Nuclease</keyword>
<reference evidence="3 4" key="1">
    <citation type="submission" date="2015-02" db="EMBL/GenBank/DDBJ databases">
        <title>Draft genome sequences of ten Microbacterium spp. with emphasis on heavy metal contaminated environments.</title>
        <authorList>
            <person name="Corretto E."/>
        </authorList>
    </citation>
    <scope>NUCLEOTIDE SEQUENCE [LARGE SCALE GENOMIC DNA]</scope>
    <source>
        <strain evidence="3 4">ARN176</strain>
    </source>
</reference>
<dbReference type="Proteomes" id="UP000033740">
    <property type="component" value="Unassembled WGS sequence"/>
</dbReference>
<gene>
    <name evidence="3" type="primary">dnaQ</name>
    <name evidence="3" type="ORF">RS86_00851</name>
</gene>
<accession>A0A0F0LSV3</accession>
<dbReference type="CDD" id="cd06127">
    <property type="entry name" value="DEDDh"/>
    <property type="match status" value="1"/>
</dbReference>
<feature type="domain" description="Exonuclease" evidence="2">
    <location>
        <begin position="2"/>
        <end position="168"/>
    </location>
</feature>
<dbReference type="GO" id="GO:0045004">
    <property type="term" value="P:DNA replication proofreading"/>
    <property type="evidence" value="ECO:0007669"/>
    <property type="project" value="TreeGrafter"/>
</dbReference>
<protein>
    <submittedName>
        <fullName evidence="3">DNA polymerase III subunit epsilon</fullName>
        <ecNumber evidence="3">2.7.7.7</ecNumber>
    </submittedName>
</protein>
<keyword evidence="1" id="KW-0378">Hydrolase</keyword>
<dbReference type="AlphaFoldDB" id="A0A0F0LSV3"/>
<dbReference type="SMART" id="SM00479">
    <property type="entry name" value="EXOIII"/>
    <property type="match status" value="1"/>
</dbReference>
<dbReference type="InterPro" id="IPR036397">
    <property type="entry name" value="RNaseH_sf"/>
</dbReference>
<dbReference type="SUPFAM" id="SSF52113">
    <property type="entry name" value="BRCT domain"/>
    <property type="match status" value="1"/>
</dbReference>
<dbReference type="GO" id="GO:0008408">
    <property type="term" value="F:3'-5' exonuclease activity"/>
    <property type="evidence" value="ECO:0007669"/>
    <property type="project" value="TreeGrafter"/>
</dbReference>
<keyword evidence="3" id="KW-0548">Nucleotidyltransferase</keyword>
<dbReference type="InterPro" id="IPR036420">
    <property type="entry name" value="BRCT_dom_sf"/>
</dbReference>
<dbReference type="Gene3D" id="3.40.50.10190">
    <property type="entry name" value="BRCT domain"/>
    <property type="match status" value="1"/>
</dbReference>
<keyword evidence="4" id="KW-1185">Reference proteome</keyword>
<comment type="caution">
    <text evidence="3">The sequence shown here is derived from an EMBL/GenBank/DDBJ whole genome shotgun (WGS) entry which is preliminary data.</text>
</comment>
<dbReference type="GO" id="GO:0003887">
    <property type="term" value="F:DNA-directed DNA polymerase activity"/>
    <property type="evidence" value="ECO:0007669"/>
    <property type="project" value="UniProtKB-EC"/>
</dbReference>
<dbReference type="FunFam" id="3.30.420.10:FF:000045">
    <property type="entry name" value="3'-5' exonuclease DinG"/>
    <property type="match status" value="1"/>
</dbReference>
<keyword evidence="3" id="KW-0808">Transferase</keyword>
<dbReference type="EMBL" id="JYIX01000027">
    <property type="protein sequence ID" value="KJL34596.1"/>
    <property type="molecule type" value="Genomic_DNA"/>
</dbReference>
<dbReference type="InterPro" id="IPR029024">
    <property type="entry name" value="TerB-like"/>
</dbReference>
<evidence type="ECO:0000256" key="1">
    <source>
        <dbReference type="ARBA" id="ARBA00022839"/>
    </source>
</evidence>
<name>A0A0F0LSV3_9MICO</name>
<evidence type="ECO:0000313" key="4">
    <source>
        <dbReference type="Proteomes" id="UP000033740"/>
    </source>
</evidence>